<keyword evidence="4 5" id="KW-0975">Bacterial flagellum</keyword>
<dbReference type="RefSeq" id="WP_302721286.1">
    <property type="nucleotide sequence ID" value="NZ_JAULRU010000264.1"/>
</dbReference>
<comment type="subcellular location">
    <subcellularLocation>
        <location evidence="5">Secreted</location>
    </subcellularLocation>
    <subcellularLocation>
        <location evidence="5">Bacterial flagellum</location>
    </subcellularLocation>
</comment>
<dbReference type="EMBL" id="JAXAFO010000004">
    <property type="protein sequence ID" value="MDX6848445.1"/>
    <property type="molecule type" value="Genomic_DNA"/>
</dbReference>
<feature type="domain" description="Flagellar hook-associated protein 2 C-terminal" evidence="7">
    <location>
        <begin position="236"/>
        <end position="400"/>
    </location>
</feature>
<dbReference type="PANTHER" id="PTHR30288">
    <property type="entry name" value="FLAGELLAR CAP/ASSEMBLY PROTEIN FLID"/>
    <property type="match status" value="1"/>
</dbReference>
<dbReference type="Pfam" id="PF07195">
    <property type="entry name" value="FliD_C"/>
    <property type="match status" value="2"/>
</dbReference>
<feature type="domain" description="Flagellar hook-associated protein 2 C-terminal" evidence="7">
    <location>
        <begin position="561"/>
        <end position="654"/>
    </location>
</feature>
<comment type="subunit">
    <text evidence="2 5">Homopentamer.</text>
</comment>
<evidence type="ECO:0000256" key="5">
    <source>
        <dbReference type="RuleBase" id="RU362066"/>
    </source>
</evidence>
<proteinExistence type="inferred from homology"/>
<evidence type="ECO:0000256" key="2">
    <source>
        <dbReference type="ARBA" id="ARBA00011255"/>
    </source>
</evidence>
<reference evidence="8 9" key="1">
    <citation type="submission" date="2023-11" db="EMBL/GenBank/DDBJ databases">
        <title>Gilvimarinus fulvus sp. nov., isolated from the surface of Kelp.</title>
        <authorList>
            <person name="Sun Y.Y."/>
            <person name="Gong Y."/>
            <person name="Du Z.J."/>
        </authorList>
    </citation>
    <scope>NUCLEOTIDE SEQUENCE [LARGE SCALE GENOMIC DNA]</scope>
    <source>
        <strain evidence="8 9">SDUM040013</strain>
    </source>
</reference>
<keyword evidence="8" id="KW-0969">Cilium</keyword>
<dbReference type="PANTHER" id="PTHR30288:SF0">
    <property type="entry name" value="FLAGELLAR HOOK-ASSOCIATED PROTEIN 2"/>
    <property type="match status" value="1"/>
</dbReference>
<dbReference type="InterPro" id="IPR040026">
    <property type="entry name" value="FliD"/>
</dbReference>
<comment type="similarity">
    <text evidence="1 5">Belongs to the FliD family.</text>
</comment>
<gene>
    <name evidence="8" type="primary">fliD</name>
    <name evidence="8" type="ORF">SCD92_03675</name>
</gene>
<feature type="coiled-coil region" evidence="5">
    <location>
        <begin position="610"/>
        <end position="637"/>
    </location>
</feature>
<evidence type="ECO:0000256" key="1">
    <source>
        <dbReference type="ARBA" id="ARBA00009764"/>
    </source>
</evidence>
<keyword evidence="9" id="KW-1185">Reference proteome</keyword>
<keyword evidence="8" id="KW-0282">Flagellum</keyword>
<keyword evidence="5" id="KW-0964">Secreted</keyword>
<dbReference type="InterPro" id="IPR010809">
    <property type="entry name" value="FliD_C"/>
</dbReference>
<name>A0ABU4RU79_9GAMM</name>
<keyword evidence="8" id="KW-0966">Cell projection</keyword>
<keyword evidence="3 5" id="KW-0175">Coiled coil</keyword>
<sequence length="672" mass="71048">MIGSDIVNSLGGGSGINSGSLVEELVSLQNAPEAQRLDTRQEKLESQISDYGLLRSALSNLDAAVSAVSSSDTFDAKSVAIPDTSLIALTKLDSSAAAGNYRIKIEEVAQAQSLSSGSYASKDAVIGKGEITLQFGGWNAALDTFTVDPEKTGATITIDDTNNTLSGLRDAINEADIGVQATVIADGSGYKLLVTSPSGATNELQIAVAEDAGSPGLADFSFDETTQNLTQEQEGVDAQIRVNGLLVSRDSNRITDVVEGLEFDIFNKSATEEINIGISADRSIAETAIRDFVEAYNTFLEETKKLTDFDEETGEYGNLKNDALADNLIDQVRNYLGNSVSGLSDGFTQLSNLGIRTERDGSLDIVENPNEPNTNFRAAIDKNFDLVRDLFVPTTESDNSKVKINGYSGRTQAGSYEVVISQDPTQGVFTGDPLGFPVDTTGKDYSFTVAIDGVETASISLPDGVTYNTGEELAAEFQALINLDESLQAANVTVNVAINGSGALEFTSEAYGSDSKVVFGPVGGDFGDLGIAAGSGVTGKDVVGTVNGEQAFGYGNILLPAINTKADGLSMTITPGASNATVNFSRGFAGGLVSLIDTFTRSNGLIKEHVTELNDSLDEIDDDRSELERRTEAYRARLQSQFIAMEQIVSSLNNTGSFLDGILDRLPFTAKK</sequence>
<evidence type="ECO:0000259" key="6">
    <source>
        <dbReference type="Pfam" id="PF02465"/>
    </source>
</evidence>
<evidence type="ECO:0000313" key="8">
    <source>
        <dbReference type="EMBL" id="MDX6848445.1"/>
    </source>
</evidence>
<accession>A0ABU4RU79</accession>
<protein>
    <recommendedName>
        <fullName evidence="5">Flagellar hook-associated protein 2</fullName>
        <shortName evidence="5">HAP2</shortName>
    </recommendedName>
    <alternativeName>
        <fullName evidence="5">Flagellar cap protein</fullName>
    </alternativeName>
</protein>
<evidence type="ECO:0000256" key="3">
    <source>
        <dbReference type="ARBA" id="ARBA00023054"/>
    </source>
</evidence>
<dbReference type="InterPro" id="IPR003481">
    <property type="entry name" value="FliD_N"/>
</dbReference>
<comment type="caution">
    <text evidence="8">The sequence shown here is derived from an EMBL/GenBank/DDBJ whole genome shotgun (WGS) entry which is preliminary data.</text>
</comment>
<organism evidence="8 9">
    <name type="scientific">Gilvimarinus gilvus</name>
    <dbReference type="NCBI Taxonomy" id="3058038"/>
    <lineage>
        <taxon>Bacteria</taxon>
        <taxon>Pseudomonadati</taxon>
        <taxon>Pseudomonadota</taxon>
        <taxon>Gammaproteobacteria</taxon>
        <taxon>Cellvibrionales</taxon>
        <taxon>Cellvibrionaceae</taxon>
        <taxon>Gilvimarinus</taxon>
    </lineage>
</organism>
<feature type="domain" description="Flagellar hook-associated protein 2 N-terminal" evidence="6">
    <location>
        <begin position="14"/>
        <end position="112"/>
    </location>
</feature>
<dbReference type="Proteomes" id="UP001273505">
    <property type="component" value="Unassembled WGS sequence"/>
</dbReference>
<comment type="function">
    <text evidence="5">Required for morphogenesis and for the elongation of the flagellar filament by facilitating polymerization of the flagellin monomers at the tip of growing filament. Forms a capping structure, which prevents flagellin subunits (transported through the central channel of the flagellum) from leaking out without polymerization at the distal end.</text>
</comment>
<dbReference type="Pfam" id="PF02465">
    <property type="entry name" value="FliD_N"/>
    <property type="match status" value="1"/>
</dbReference>
<evidence type="ECO:0000256" key="4">
    <source>
        <dbReference type="ARBA" id="ARBA00023143"/>
    </source>
</evidence>
<evidence type="ECO:0000259" key="7">
    <source>
        <dbReference type="Pfam" id="PF07195"/>
    </source>
</evidence>
<evidence type="ECO:0000313" key="9">
    <source>
        <dbReference type="Proteomes" id="UP001273505"/>
    </source>
</evidence>